<evidence type="ECO:0000313" key="2">
    <source>
        <dbReference type="Proteomes" id="UP000464657"/>
    </source>
</evidence>
<dbReference type="RefSeq" id="WP_160128586.1">
    <property type="nucleotide sequence ID" value="NZ_CP019288.1"/>
</dbReference>
<name>A0A7L4ZGI8_9FLAO</name>
<accession>A0A7L4ZGI8</accession>
<dbReference type="AlphaFoldDB" id="A0A7L4ZGI8"/>
<proteinExistence type="predicted"/>
<dbReference type="OrthoDB" id="1446953at2"/>
<gene>
    <name evidence="1" type="ORF">IMCC3317_12160</name>
</gene>
<dbReference type="EMBL" id="CP019288">
    <property type="protein sequence ID" value="QHI35868.1"/>
    <property type="molecule type" value="Genomic_DNA"/>
</dbReference>
<sequence length="131" mass="15458">MKKILVILLLFVSGTMLAQKVKFKKDKIVLDGEKVLSFERENLGMIFTVYSLNGEDELIFMQYNRNATENYDDDDYLKILFLDSEVLIESNSLRDDTWKSVMRLLFKNKVLNKAGEINLKSLRKFKLKYQF</sequence>
<dbReference type="KEGG" id="kan:IMCC3317_12160"/>
<evidence type="ECO:0000313" key="1">
    <source>
        <dbReference type="EMBL" id="QHI35868.1"/>
    </source>
</evidence>
<keyword evidence="2" id="KW-1185">Reference proteome</keyword>
<organism evidence="1 2">
    <name type="scientific">Kordia antarctica</name>
    <dbReference type="NCBI Taxonomy" id="1218801"/>
    <lineage>
        <taxon>Bacteria</taxon>
        <taxon>Pseudomonadati</taxon>
        <taxon>Bacteroidota</taxon>
        <taxon>Flavobacteriia</taxon>
        <taxon>Flavobacteriales</taxon>
        <taxon>Flavobacteriaceae</taxon>
        <taxon>Kordia</taxon>
    </lineage>
</organism>
<reference evidence="1 2" key="1">
    <citation type="journal article" date="2013" name="Int. J. Syst. Evol. Microbiol.">
        <title>Kordia antarctica sp. nov., isolated from Antarctic seawater.</title>
        <authorList>
            <person name="Baek K."/>
            <person name="Choi A."/>
            <person name="Kang I."/>
            <person name="Lee K."/>
            <person name="Cho J.C."/>
        </authorList>
    </citation>
    <scope>NUCLEOTIDE SEQUENCE [LARGE SCALE GENOMIC DNA]</scope>
    <source>
        <strain evidence="1 2">IMCC3317</strain>
    </source>
</reference>
<dbReference type="Proteomes" id="UP000464657">
    <property type="component" value="Chromosome"/>
</dbReference>
<protein>
    <submittedName>
        <fullName evidence="1">Uncharacterized protein</fullName>
    </submittedName>
</protein>